<feature type="transmembrane region" description="Helical" evidence="7">
    <location>
        <begin position="105"/>
        <end position="125"/>
    </location>
</feature>
<evidence type="ECO:0000256" key="1">
    <source>
        <dbReference type="ARBA" id="ARBA00004141"/>
    </source>
</evidence>
<feature type="transmembrane region" description="Helical" evidence="7">
    <location>
        <begin position="130"/>
        <end position="147"/>
    </location>
</feature>
<reference evidence="8" key="1">
    <citation type="submission" date="2022-03" db="EMBL/GenBank/DDBJ databases">
        <authorList>
            <person name="Alioto T."/>
            <person name="Alioto T."/>
            <person name="Gomez Garrido J."/>
        </authorList>
    </citation>
    <scope>NUCLEOTIDE SEQUENCE</scope>
</reference>
<evidence type="ECO:0000256" key="4">
    <source>
        <dbReference type="ARBA" id="ARBA00022989"/>
    </source>
</evidence>
<evidence type="ECO:0000256" key="7">
    <source>
        <dbReference type="SAM" id="Phobius"/>
    </source>
</evidence>
<evidence type="ECO:0000256" key="3">
    <source>
        <dbReference type="ARBA" id="ARBA00022692"/>
    </source>
</evidence>
<evidence type="ECO:0000256" key="2">
    <source>
        <dbReference type="ARBA" id="ARBA00006840"/>
    </source>
</evidence>
<dbReference type="Pfam" id="PF00335">
    <property type="entry name" value="Tetraspanin"/>
    <property type="match status" value="1"/>
</dbReference>
<accession>A0AAD1VLJ0</accession>
<dbReference type="AlphaFoldDB" id="A0AAD1VLJ0"/>
<name>A0AAD1VLJ0_PELCU</name>
<keyword evidence="4 7" id="KW-1133">Transmembrane helix</keyword>
<gene>
    <name evidence="8" type="ORF">PECUL_23A011476</name>
</gene>
<feature type="transmembrane region" description="Helical" evidence="7">
    <location>
        <begin position="61"/>
        <end position="85"/>
    </location>
</feature>
<evidence type="ECO:0000256" key="5">
    <source>
        <dbReference type="ARBA" id="ARBA00023136"/>
    </source>
</evidence>
<organism evidence="8 9">
    <name type="scientific">Pelobates cultripes</name>
    <name type="common">Western spadefoot toad</name>
    <dbReference type="NCBI Taxonomy" id="61616"/>
    <lineage>
        <taxon>Eukaryota</taxon>
        <taxon>Metazoa</taxon>
        <taxon>Chordata</taxon>
        <taxon>Craniata</taxon>
        <taxon>Vertebrata</taxon>
        <taxon>Euteleostomi</taxon>
        <taxon>Amphibia</taxon>
        <taxon>Batrachia</taxon>
        <taxon>Anura</taxon>
        <taxon>Pelobatoidea</taxon>
        <taxon>Pelobatidae</taxon>
        <taxon>Pelobates</taxon>
    </lineage>
</organism>
<dbReference type="PRINTS" id="PR00259">
    <property type="entry name" value="TMFOUR"/>
</dbReference>
<proteinExistence type="inferred from homology"/>
<dbReference type="PROSITE" id="PS00421">
    <property type="entry name" value="TM4_1"/>
    <property type="match status" value="1"/>
</dbReference>
<keyword evidence="9" id="KW-1185">Reference proteome</keyword>
<evidence type="ECO:0000256" key="6">
    <source>
        <dbReference type="ARBA" id="ARBA00023180"/>
    </source>
</evidence>
<keyword evidence="6" id="KW-0325">Glycoprotein</keyword>
<dbReference type="Proteomes" id="UP001295444">
    <property type="component" value="Chromosome 01"/>
</dbReference>
<keyword evidence="5 7" id="KW-0472">Membrane</keyword>
<protein>
    <submittedName>
        <fullName evidence="8">Leukocyte surface antigen CD53</fullName>
    </submittedName>
</protein>
<keyword evidence="3 7" id="KW-0812">Transmembrane</keyword>
<dbReference type="InterPro" id="IPR018499">
    <property type="entry name" value="Tetraspanin/Peripherin"/>
</dbReference>
<comment type="subcellular location">
    <subcellularLocation>
        <location evidence="1">Membrane</location>
        <topology evidence="1">Multi-pass membrane protein</topology>
    </subcellularLocation>
</comment>
<dbReference type="PANTHER" id="PTHR19282">
    <property type="entry name" value="TETRASPANIN"/>
    <property type="match status" value="1"/>
</dbReference>
<sequence>MRRTPAGRRRYCACARSRKEKRQTGGKPLHPADLQGSLEYTEDRCRRKITMSQECIRVLKYMMFVFNLIFWVAGCSIIAMGIYYLVNDIYGTLVPETSSLTVGNILIVTGCIIMVFGFIGCMGAIKENKCLLLTMLLDCLLWLLQYIRKIGESRKSDFLYGCRSQPSTSSGSRAIELWTEVFEIDIKLGVSHSGLIRTVEDFKLALDFCSNSSGVWSLRGSFRESWQYRPGNSPFVNTGRVTNLSTEAEEEE</sequence>
<evidence type="ECO:0000313" key="9">
    <source>
        <dbReference type="Proteomes" id="UP001295444"/>
    </source>
</evidence>
<dbReference type="InterPro" id="IPR018503">
    <property type="entry name" value="Tetraspanin_CS"/>
</dbReference>
<evidence type="ECO:0000313" key="8">
    <source>
        <dbReference type="EMBL" id="CAH2220756.1"/>
    </source>
</evidence>
<dbReference type="GO" id="GO:0005886">
    <property type="term" value="C:plasma membrane"/>
    <property type="evidence" value="ECO:0007669"/>
    <property type="project" value="TreeGrafter"/>
</dbReference>
<dbReference type="PANTHER" id="PTHR19282:SF39">
    <property type="entry name" value="LEUKOCYTE SURFACE ANTIGEN CD53"/>
    <property type="match status" value="1"/>
</dbReference>
<dbReference type="EMBL" id="OW240912">
    <property type="protein sequence ID" value="CAH2220756.1"/>
    <property type="molecule type" value="Genomic_DNA"/>
</dbReference>
<comment type="similarity">
    <text evidence="2">Belongs to the tetraspanin (TM4SF) family.</text>
</comment>